<reference evidence="4 5" key="1">
    <citation type="journal article" date="2016" name="Nat. Commun.">
        <title>Thousands of microbial genomes shed light on interconnected biogeochemical processes in an aquifer system.</title>
        <authorList>
            <person name="Anantharaman K."/>
            <person name="Brown C.T."/>
            <person name="Hug L.A."/>
            <person name="Sharon I."/>
            <person name="Castelle C.J."/>
            <person name="Probst A.J."/>
            <person name="Thomas B.C."/>
            <person name="Singh A."/>
            <person name="Wilkins M.J."/>
            <person name="Karaoz U."/>
            <person name="Brodie E.L."/>
            <person name="Williams K.H."/>
            <person name="Hubbard S.S."/>
            <person name="Banfield J.F."/>
        </authorList>
    </citation>
    <scope>NUCLEOTIDE SEQUENCE [LARGE SCALE GENOMIC DNA]</scope>
</reference>
<evidence type="ECO:0000256" key="2">
    <source>
        <dbReference type="SAM" id="Phobius"/>
    </source>
</evidence>
<comment type="caution">
    <text evidence="4">The sequence shown here is derived from an EMBL/GenBank/DDBJ whole genome shotgun (WGS) entry which is preliminary data.</text>
</comment>
<feature type="transmembrane region" description="Helical" evidence="2">
    <location>
        <begin position="12"/>
        <end position="29"/>
    </location>
</feature>
<organism evidence="4 5">
    <name type="scientific">Candidatus Uhrbacteria bacterium RIFCSPLOWO2_01_FULL_47_25</name>
    <dbReference type="NCBI Taxonomy" id="1802402"/>
    <lineage>
        <taxon>Bacteria</taxon>
        <taxon>Candidatus Uhriibacteriota</taxon>
    </lineage>
</organism>
<keyword evidence="2" id="KW-0472">Membrane</keyword>
<accession>A0A1F7US93</accession>
<evidence type="ECO:0000313" key="4">
    <source>
        <dbReference type="EMBL" id="OGL81119.1"/>
    </source>
</evidence>
<dbReference type="InterPro" id="IPR007391">
    <property type="entry name" value="Vancomycin_resist_VanW"/>
</dbReference>
<evidence type="ECO:0000256" key="1">
    <source>
        <dbReference type="SAM" id="MobiDB-lite"/>
    </source>
</evidence>
<dbReference type="InterPro" id="IPR022029">
    <property type="entry name" value="YoaR-like_PG-bd"/>
</dbReference>
<dbReference type="Pfam" id="PF04294">
    <property type="entry name" value="VanW"/>
    <property type="match status" value="1"/>
</dbReference>
<dbReference type="PANTHER" id="PTHR35788">
    <property type="entry name" value="EXPORTED PROTEIN-RELATED"/>
    <property type="match status" value="1"/>
</dbReference>
<feature type="compositionally biased region" description="Polar residues" evidence="1">
    <location>
        <begin position="592"/>
        <end position="601"/>
    </location>
</feature>
<proteinExistence type="predicted"/>
<dbReference type="InterPro" id="IPR052913">
    <property type="entry name" value="Glycopeptide_resist_protein"/>
</dbReference>
<evidence type="ECO:0000313" key="5">
    <source>
        <dbReference type="Proteomes" id="UP000176846"/>
    </source>
</evidence>
<evidence type="ECO:0000259" key="3">
    <source>
        <dbReference type="Pfam" id="PF12229"/>
    </source>
</evidence>
<feature type="domain" description="YoaR-like putative peptidoglycan binding" evidence="3">
    <location>
        <begin position="267"/>
        <end position="331"/>
    </location>
</feature>
<dbReference type="Pfam" id="PF12229">
    <property type="entry name" value="PG_binding_4"/>
    <property type="match status" value="1"/>
</dbReference>
<gene>
    <name evidence="4" type="ORF">A2936_00775</name>
</gene>
<dbReference type="AlphaFoldDB" id="A0A1F7US93"/>
<keyword evidence="2" id="KW-1133">Transmembrane helix</keyword>
<dbReference type="PANTHER" id="PTHR35788:SF1">
    <property type="entry name" value="EXPORTED PROTEIN"/>
    <property type="match status" value="1"/>
</dbReference>
<keyword evidence="2" id="KW-0812">Transmembrane</keyword>
<dbReference type="Proteomes" id="UP000176846">
    <property type="component" value="Unassembled WGS sequence"/>
</dbReference>
<dbReference type="EMBL" id="MGEK01000033">
    <property type="protein sequence ID" value="OGL81119.1"/>
    <property type="molecule type" value="Genomic_DNA"/>
</dbReference>
<feature type="region of interest" description="Disordered" evidence="1">
    <location>
        <begin position="586"/>
        <end position="615"/>
    </location>
</feature>
<sequence>MSRSIFASGRPWLAVVALGLAAFFVWGWWATAPPAEGYIADNVFVGDTVLGGLTVAEAEQALQKRLDELKSGGLAFTYDGQSVVINSTTDPTDDPDVVREIVDVDISATVQRAYAVGRVWRLGLGRPRMVVPAFVTIREKDLFEAILANFPDLERPAIESAFVVDQETKELIVIPESVGQRLNRSDAIGELKRSLERLSNTEVALSVTIENPQSTQEEGRALLPQVKEILAKLPFEIKYEDQNWQLNQAEVLPHLIVVKKDNLWALGLRQGFVDAILEPISKEVSRSVSAARFKMENGKVTVWQPPQDGRELEIESTLLRLEDRLNNGASGPMELVVKVEPAPSIDGEGRDLGIREIIGVGKSNFKGSPKNRRHNIKVGADTLNGILIAPNEEFSLVKALGPIDASTGYLQELVIKGNRTIPEFGGGLCQIGTTIFRAALASGLPILERQNHSYRVRYYEPAGTDATIYGPKPDFRFLNDTGYSILIQTKIKGDDLIFEFWGTKDGRQISQTTPRIYNITKPPSKKIIPTTELPEGEEKCTERAHDGADTEFTYTVIYSDGPKKEKIFKSHYRPWQEVCLLGVKELPPAPSTDETPLENGNGTPGADSPAAVTTP</sequence>
<protein>
    <recommendedName>
        <fullName evidence="3">YoaR-like putative peptidoglycan binding domain-containing protein</fullName>
    </recommendedName>
</protein>
<name>A0A1F7US93_9BACT</name>